<dbReference type="CDD" id="cd12915">
    <property type="entry name" value="PDC2_DGC_like"/>
    <property type="match status" value="1"/>
</dbReference>
<dbReference type="Pfam" id="PF00563">
    <property type="entry name" value="EAL"/>
    <property type="match status" value="1"/>
</dbReference>
<feature type="domain" description="EAL" evidence="2">
    <location>
        <begin position="637"/>
        <end position="891"/>
    </location>
</feature>
<protein>
    <submittedName>
        <fullName evidence="4">PAS domain S-box-containing protein/diguanylate cyclase (GGDEF) domain-containing protein</fullName>
    </submittedName>
</protein>
<feature type="domain" description="GGDEF" evidence="3">
    <location>
        <begin position="493"/>
        <end position="628"/>
    </location>
</feature>
<dbReference type="SUPFAM" id="SSF141868">
    <property type="entry name" value="EAL domain-like"/>
    <property type="match status" value="1"/>
</dbReference>
<keyword evidence="1" id="KW-1133">Transmembrane helix</keyword>
<accession>A0ABY1QVN2</accession>
<feature type="transmembrane region" description="Helical" evidence="1">
    <location>
        <begin position="21"/>
        <end position="42"/>
    </location>
</feature>
<dbReference type="SUPFAM" id="SSF55073">
    <property type="entry name" value="Nucleotide cyclase"/>
    <property type="match status" value="1"/>
</dbReference>
<evidence type="ECO:0000259" key="2">
    <source>
        <dbReference type="PROSITE" id="PS50883"/>
    </source>
</evidence>
<dbReference type="Pfam" id="PF08448">
    <property type="entry name" value="PAS_4"/>
    <property type="match status" value="1"/>
</dbReference>
<dbReference type="PANTHER" id="PTHR44757:SF2">
    <property type="entry name" value="BIOFILM ARCHITECTURE MAINTENANCE PROTEIN MBAA"/>
    <property type="match status" value="1"/>
</dbReference>
<dbReference type="CDD" id="cd12914">
    <property type="entry name" value="PDC1_DGC_like"/>
    <property type="match status" value="1"/>
</dbReference>
<comment type="caution">
    <text evidence="4">The sequence shown here is derived from an EMBL/GenBank/DDBJ whole genome shotgun (WGS) entry which is preliminary data.</text>
</comment>
<dbReference type="InterPro" id="IPR043128">
    <property type="entry name" value="Rev_trsase/Diguanyl_cyclase"/>
</dbReference>
<dbReference type="EMBL" id="FXUL01000034">
    <property type="protein sequence ID" value="SMP80113.1"/>
    <property type="molecule type" value="Genomic_DNA"/>
</dbReference>
<gene>
    <name evidence="4" type="ORF">SAMN06295970_1348</name>
</gene>
<dbReference type="InterPro" id="IPR001633">
    <property type="entry name" value="EAL_dom"/>
</dbReference>
<proteinExistence type="predicted"/>
<dbReference type="InterPro" id="IPR035965">
    <property type="entry name" value="PAS-like_dom_sf"/>
</dbReference>
<dbReference type="Gene3D" id="3.30.450.20">
    <property type="entry name" value="PAS domain"/>
    <property type="match status" value="3"/>
</dbReference>
<dbReference type="Gene3D" id="3.30.70.270">
    <property type="match status" value="1"/>
</dbReference>
<dbReference type="PANTHER" id="PTHR44757">
    <property type="entry name" value="DIGUANYLATE CYCLASE DGCP"/>
    <property type="match status" value="1"/>
</dbReference>
<evidence type="ECO:0000313" key="5">
    <source>
        <dbReference type="Proteomes" id="UP001158049"/>
    </source>
</evidence>
<evidence type="ECO:0000313" key="4">
    <source>
        <dbReference type="EMBL" id="SMP80113.1"/>
    </source>
</evidence>
<reference evidence="4 5" key="1">
    <citation type="submission" date="2017-05" db="EMBL/GenBank/DDBJ databases">
        <authorList>
            <person name="Varghese N."/>
            <person name="Submissions S."/>
        </authorList>
    </citation>
    <scope>NUCLEOTIDE SEQUENCE [LARGE SCALE GENOMIC DNA]</scope>
    <source>
        <strain evidence="4 5">DSM 26001</strain>
    </source>
</reference>
<name>A0ABY1QVN2_9BURK</name>
<dbReference type="InterPro" id="IPR000160">
    <property type="entry name" value="GGDEF_dom"/>
</dbReference>
<dbReference type="Proteomes" id="UP001158049">
    <property type="component" value="Unassembled WGS sequence"/>
</dbReference>
<sequence>MIAKSSPLSLREKIRFIRKNARAMAVWPVVCGFLLVSIWVWASATMHQEVNRLREQAQLTVATNARMQAEQIERTIGHLDYIMQSLQFQWQENNGRLNLEKQMEAGLVPKAAQISVTVFGPDGMPVTTTSPQVKSSKGIASRDYFKTHAANPSTALAISKLMRNILIEGDVIILSRRLNAPDGSFAGVMVVAIDPVFLAAFVNEINFGEGDFISLRSADGGFLISKTKKGIQSKVPNLLERRPPETPSGMLYRSADQYRDNKARIIAWNTAASYPMMAVVGVGEDSLQAEYQPRRWQILLFAASGTLVLLAVAVVGTRRAFVKASQRQYKHEVNEAYRIATESANDGFYMLRPLYGENSDITDFLIEDCNERGAGYKGLSREALIGKTVTEAISKSAQARVRGFLLNAMKTGFFEEEIQVTQRHSGTLHWLYMRIVRSSAGLAVTLRDITESKSHENALVRMANADSVTSLPNRHWLMNHLPGAVDHARSTGTILSVLFVDLDDFKNINDTLGHAAGDELLKAVAMRLKGVIRPEDKIARLGGDEFTIIVESAQTRNDVLALAERVVKTLASPFAMKDGTCPQLVQASVGVSLYPDDGTDPETLLKQADMAMYAAKARGKGMYCFFEPHMERHLVMQLTRLTELKLGIGRGELVLHYQPRVRGDTGEITSMEALVRWNHPERGMIPPVEFIPMAEKTGLIVPLGEEVIRMVCMQLARWKEEGLPVVPISVNVAAQQIDAGTVSAILASALTGNGLDAGLIEVEITESATIAEDGQAVTELQAIQKTGVKLYVDDFGTGYSCLAQLKRLDMDGLKIDRAFTSQMLNSPADAALFEAIVSMAHALDMRVVAEGVETAEQLAALQTLSCDEVQGYYISRPVPAAQAKGLLEKRYLFPEADLVA</sequence>
<dbReference type="PROSITE" id="PS50887">
    <property type="entry name" value="GGDEF"/>
    <property type="match status" value="1"/>
</dbReference>
<dbReference type="InterPro" id="IPR013656">
    <property type="entry name" value="PAS_4"/>
</dbReference>
<evidence type="ECO:0000256" key="1">
    <source>
        <dbReference type="SAM" id="Phobius"/>
    </source>
</evidence>
<dbReference type="InterPro" id="IPR052155">
    <property type="entry name" value="Biofilm_reg_signaling"/>
</dbReference>
<organism evidence="4 5">
    <name type="scientific">Noviherbaspirillum suwonense</name>
    <dbReference type="NCBI Taxonomy" id="1224511"/>
    <lineage>
        <taxon>Bacteria</taxon>
        <taxon>Pseudomonadati</taxon>
        <taxon>Pseudomonadota</taxon>
        <taxon>Betaproteobacteria</taxon>
        <taxon>Burkholderiales</taxon>
        <taxon>Oxalobacteraceae</taxon>
        <taxon>Noviherbaspirillum</taxon>
    </lineage>
</organism>
<dbReference type="NCBIfam" id="TIGR00229">
    <property type="entry name" value="sensory_box"/>
    <property type="match status" value="1"/>
</dbReference>
<dbReference type="CDD" id="cd00130">
    <property type="entry name" value="PAS"/>
    <property type="match status" value="1"/>
</dbReference>
<dbReference type="CDD" id="cd01949">
    <property type="entry name" value="GGDEF"/>
    <property type="match status" value="1"/>
</dbReference>
<dbReference type="SMART" id="SM00052">
    <property type="entry name" value="EAL"/>
    <property type="match status" value="1"/>
</dbReference>
<keyword evidence="1" id="KW-0472">Membrane</keyword>
<dbReference type="InterPro" id="IPR029787">
    <property type="entry name" value="Nucleotide_cyclase"/>
</dbReference>
<dbReference type="SMART" id="SM00267">
    <property type="entry name" value="GGDEF"/>
    <property type="match status" value="1"/>
</dbReference>
<keyword evidence="5" id="KW-1185">Reference proteome</keyword>
<keyword evidence="1" id="KW-0812">Transmembrane</keyword>
<dbReference type="NCBIfam" id="TIGR00254">
    <property type="entry name" value="GGDEF"/>
    <property type="match status" value="1"/>
</dbReference>
<dbReference type="Gene3D" id="3.20.20.450">
    <property type="entry name" value="EAL domain"/>
    <property type="match status" value="1"/>
</dbReference>
<dbReference type="SUPFAM" id="SSF55785">
    <property type="entry name" value="PYP-like sensor domain (PAS domain)"/>
    <property type="match status" value="1"/>
</dbReference>
<dbReference type="InterPro" id="IPR000014">
    <property type="entry name" value="PAS"/>
</dbReference>
<dbReference type="PROSITE" id="PS50883">
    <property type="entry name" value="EAL"/>
    <property type="match status" value="1"/>
</dbReference>
<dbReference type="Pfam" id="PF00990">
    <property type="entry name" value="GGDEF"/>
    <property type="match status" value="1"/>
</dbReference>
<dbReference type="InterPro" id="IPR035919">
    <property type="entry name" value="EAL_sf"/>
</dbReference>
<evidence type="ECO:0000259" key="3">
    <source>
        <dbReference type="PROSITE" id="PS50887"/>
    </source>
</evidence>
<dbReference type="CDD" id="cd01948">
    <property type="entry name" value="EAL"/>
    <property type="match status" value="1"/>
</dbReference>